<protein>
    <submittedName>
        <fullName evidence="1">Uncharacterized protein</fullName>
    </submittedName>
</protein>
<dbReference type="AlphaFoldDB" id="A0A2C9VS74"/>
<gene>
    <name evidence="1" type="ORF">MANES_05G008700</name>
</gene>
<evidence type="ECO:0000313" key="1">
    <source>
        <dbReference type="EMBL" id="OAY48830.1"/>
    </source>
</evidence>
<name>A0A2C9VS74_MANES</name>
<reference evidence="1" key="1">
    <citation type="submission" date="2016-02" db="EMBL/GenBank/DDBJ databases">
        <title>WGS assembly of Manihot esculenta.</title>
        <authorList>
            <person name="Bredeson J.V."/>
            <person name="Prochnik S.E."/>
            <person name="Lyons J.B."/>
            <person name="Schmutz J."/>
            <person name="Grimwood J."/>
            <person name="Vrebalov J."/>
            <person name="Bart R.S."/>
            <person name="Amuge T."/>
            <person name="Ferguson M.E."/>
            <person name="Green R."/>
            <person name="Putnam N."/>
            <person name="Stites J."/>
            <person name="Rounsley S."/>
            <person name="Rokhsar D.S."/>
        </authorList>
    </citation>
    <scope>NUCLEOTIDE SEQUENCE [LARGE SCALE GENOMIC DNA]</scope>
    <source>
        <tissue evidence="1">Leaf</tissue>
    </source>
</reference>
<organism evidence="1">
    <name type="scientific">Manihot esculenta</name>
    <name type="common">Cassava</name>
    <name type="synonym">Jatropha manihot</name>
    <dbReference type="NCBI Taxonomy" id="3983"/>
    <lineage>
        <taxon>Eukaryota</taxon>
        <taxon>Viridiplantae</taxon>
        <taxon>Streptophyta</taxon>
        <taxon>Embryophyta</taxon>
        <taxon>Tracheophyta</taxon>
        <taxon>Spermatophyta</taxon>
        <taxon>Magnoliopsida</taxon>
        <taxon>eudicotyledons</taxon>
        <taxon>Gunneridae</taxon>
        <taxon>Pentapetalae</taxon>
        <taxon>rosids</taxon>
        <taxon>fabids</taxon>
        <taxon>Malpighiales</taxon>
        <taxon>Euphorbiaceae</taxon>
        <taxon>Crotonoideae</taxon>
        <taxon>Manihoteae</taxon>
        <taxon>Manihot</taxon>
    </lineage>
</organism>
<sequence>MWISSWKLIYNLFMGVMAPFDRMSSFEEVLRVFVGEPISELWEPIGFSMVSFG</sequence>
<proteinExistence type="predicted"/>
<accession>A0A2C9VS74</accession>
<dbReference type="EMBL" id="CM004391">
    <property type="protein sequence ID" value="OAY48830.1"/>
    <property type="molecule type" value="Genomic_DNA"/>
</dbReference>